<reference evidence="2 3" key="1">
    <citation type="submission" date="2023-10" db="EMBL/GenBank/DDBJ databases">
        <title>Draft Genome Sequence of Candida saopaulonensis from a very Premature Infant with Sepsis.</title>
        <authorList>
            <person name="Ning Y."/>
            <person name="Dai R."/>
            <person name="Xiao M."/>
            <person name="Xu Y."/>
            <person name="Yan Q."/>
            <person name="Zhang L."/>
        </authorList>
    </citation>
    <scope>NUCLEOTIDE SEQUENCE [LARGE SCALE GENOMIC DNA]</scope>
    <source>
        <strain evidence="2 3">19XY460</strain>
    </source>
</reference>
<evidence type="ECO:0000256" key="1">
    <source>
        <dbReference type="SAM" id="MobiDB-lite"/>
    </source>
</evidence>
<feature type="compositionally biased region" description="Basic and acidic residues" evidence="1">
    <location>
        <begin position="73"/>
        <end position="83"/>
    </location>
</feature>
<feature type="region of interest" description="Disordered" evidence="1">
    <location>
        <begin position="18"/>
        <end position="97"/>
    </location>
</feature>
<protein>
    <submittedName>
        <fullName evidence="2">Uncharacterized protein</fullName>
    </submittedName>
</protein>
<evidence type="ECO:0000313" key="2">
    <source>
        <dbReference type="EMBL" id="WPK27193.1"/>
    </source>
</evidence>
<dbReference type="AlphaFoldDB" id="A0AAX4HFN0"/>
<dbReference type="EMBL" id="CP138899">
    <property type="protein sequence ID" value="WPK27193.1"/>
    <property type="molecule type" value="Genomic_DNA"/>
</dbReference>
<dbReference type="RefSeq" id="XP_062879571.1">
    <property type="nucleotide sequence ID" value="XM_063023501.1"/>
</dbReference>
<evidence type="ECO:0000313" key="3">
    <source>
        <dbReference type="Proteomes" id="UP001338582"/>
    </source>
</evidence>
<dbReference type="KEGG" id="asau:88175630"/>
<feature type="region of interest" description="Disordered" evidence="1">
    <location>
        <begin position="119"/>
        <end position="163"/>
    </location>
</feature>
<feature type="compositionally biased region" description="Basic and acidic residues" evidence="1">
    <location>
        <begin position="41"/>
        <end position="50"/>
    </location>
</feature>
<accession>A0AAX4HFN0</accession>
<gene>
    <name evidence="2" type="ORF">PUMCH_004570</name>
</gene>
<dbReference type="GeneID" id="88175630"/>
<dbReference type="Proteomes" id="UP001338582">
    <property type="component" value="Chromosome 6"/>
</dbReference>
<proteinExistence type="predicted"/>
<name>A0AAX4HFN0_9ASCO</name>
<organism evidence="2 3">
    <name type="scientific">Australozyma saopauloensis</name>
    <dbReference type="NCBI Taxonomy" id="291208"/>
    <lineage>
        <taxon>Eukaryota</taxon>
        <taxon>Fungi</taxon>
        <taxon>Dikarya</taxon>
        <taxon>Ascomycota</taxon>
        <taxon>Saccharomycotina</taxon>
        <taxon>Pichiomycetes</taxon>
        <taxon>Metschnikowiaceae</taxon>
        <taxon>Australozyma</taxon>
    </lineage>
</organism>
<sequence length="177" mass="19878">MQPAKPIACSETLEVGNPISAENFDSNDKICGRRKPTLAHSYDRSADKAIQHPQGAEQKKNNNVCTRAPAVDECQHDVGRRQQEPQLGHNGPETSGKKANWELWHALIRMVLKTAAQRAKFRRKTDETGSTPKTKAEQPEFRPAPTPLDTASSTPPPPRAEKKIRTYHRPFCYIFIL</sequence>
<keyword evidence="3" id="KW-1185">Reference proteome</keyword>